<comment type="caution">
    <text evidence="1">The sequence shown here is derived from an EMBL/GenBank/DDBJ whole genome shotgun (WGS) entry which is preliminary data.</text>
</comment>
<dbReference type="EMBL" id="JAWJZF010000404">
    <property type="protein sequence ID" value="MDX2294865.1"/>
    <property type="molecule type" value="Genomic_DNA"/>
</dbReference>
<evidence type="ECO:0000313" key="2">
    <source>
        <dbReference type="Proteomes" id="UP001278571"/>
    </source>
</evidence>
<dbReference type="Proteomes" id="UP001278571">
    <property type="component" value="Unassembled WGS sequence"/>
</dbReference>
<accession>A0ABU4KC04</accession>
<keyword evidence="2" id="KW-1185">Reference proteome</keyword>
<organism evidence="1 2">
    <name type="scientific">Streptomyces roseolus</name>
    <dbReference type="NCBI Taxonomy" id="67358"/>
    <lineage>
        <taxon>Bacteria</taxon>
        <taxon>Bacillati</taxon>
        <taxon>Actinomycetota</taxon>
        <taxon>Actinomycetes</taxon>
        <taxon>Kitasatosporales</taxon>
        <taxon>Streptomycetaceae</taxon>
        <taxon>Streptomyces</taxon>
    </lineage>
</organism>
<protein>
    <submittedName>
        <fullName evidence="1">Uncharacterized protein</fullName>
    </submittedName>
</protein>
<evidence type="ECO:0000313" key="1">
    <source>
        <dbReference type="EMBL" id="MDX2294865.1"/>
    </source>
</evidence>
<dbReference type="RefSeq" id="WP_319011132.1">
    <property type="nucleotide sequence ID" value="NZ_JAWJZF010000404.1"/>
</dbReference>
<proteinExistence type="predicted"/>
<sequence length="159" mass="17132">MTHEDRSPAPHVLWAALPQAVRERLDAHVLRRSRLMAARQVLDAGLHPRPGLSACLDLVHVREEILADRLVPPPARDADTLTARAEALGWPVAALESAWDGDSRGWILVLDAVGGAGERAALAQWQEVVWDGPRAIAAEVARRLGVPVRGPGEGGPDRP</sequence>
<name>A0ABU4KC04_9ACTN</name>
<reference evidence="1 2" key="1">
    <citation type="submission" date="2023-10" db="EMBL/GenBank/DDBJ databases">
        <authorList>
            <person name="Wang X.X."/>
        </authorList>
    </citation>
    <scope>NUCLEOTIDE SEQUENCE [LARGE SCALE GENOMIC DNA]</scope>
    <source>
        <strain evidence="1 2">NBRC 12816</strain>
    </source>
</reference>
<gene>
    <name evidence="1" type="ORF">R2363_22105</name>
</gene>